<evidence type="ECO:0000313" key="2">
    <source>
        <dbReference type="Proteomes" id="UP000007797"/>
    </source>
</evidence>
<accession>F4PMG6</accession>
<proteinExistence type="predicted"/>
<dbReference type="GeneID" id="14875807"/>
<dbReference type="EMBL" id="GL883008">
    <property type="protein sequence ID" value="EGG23613.1"/>
    <property type="molecule type" value="Genomic_DNA"/>
</dbReference>
<dbReference type="RefSeq" id="XP_004361464.1">
    <property type="nucleotide sequence ID" value="XM_004361407.1"/>
</dbReference>
<keyword evidence="2" id="KW-1185">Reference proteome</keyword>
<dbReference type="KEGG" id="dfa:DFA_05747"/>
<sequence>MAAGISIVVILLMLVDLIFQSFGHIMYRPTFLFKSHSSISSFLKSITHGVFIKLDVPDICYYGTSMFQYNSQFFAGLNSDQAPCGGYIFHVDPVKNTSTMLATVSFDSENINYFTSFVFDNINGYLALISTNVTNYNNLEICMVNLNTYEVNQYAIPNKVESIITLLTIGGYYYYLKLMGRKD</sequence>
<evidence type="ECO:0000313" key="1">
    <source>
        <dbReference type="EMBL" id="EGG23613.1"/>
    </source>
</evidence>
<dbReference type="AlphaFoldDB" id="F4PMG6"/>
<protein>
    <submittedName>
        <fullName evidence="1">Uncharacterized protein</fullName>
    </submittedName>
</protein>
<dbReference type="Proteomes" id="UP000007797">
    <property type="component" value="Unassembled WGS sequence"/>
</dbReference>
<gene>
    <name evidence="1" type="ORF">DFA_05747</name>
</gene>
<name>F4PMG6_CACFS</name>
<organism evidence="1 2">
    <name type="scientific">Cavenderia fasciculata</name>
    <name type="common">Slime mold</name>
    <name type="synonym">Dictyostelium fasciculatum</name>
    <dbReference type="NCBI Taxonomy" id="261658"/>
    <lineage>
        <taxon>Eukaryota</taxon>
        <taxon>Amoebozoa</taxon>
        <taxon>Evosea</taxon>
        <taxon>Eumycetozoa</taxon>
        <taxon>Dictyostelia</taxon>
        <taxon>Acytosteliales</taxon>
        <taxon>Cavenderiaceae</taxon>
        <taxon>Cavenderia</taxon>
    </lineage>
</organism>
<reference evidence="2" key="1">
    <citation type="journal article" date="2011" name="Genome Res.">
        <title>Phylogeny-wide analysis of social amoeba genomes highlights ancient origins for complex intercellular communication.</title>
        <authorList>
            <person name="Heidel A.J."/>
            <person name="Lawal H.M."/>
            <person name="Felder M."/>
            <person name="Schilde C."/>
            <person name="Helps N.R."/>
            <person name="Tunggal B."/>
            <person name="Rivero F."/>
            <person name="John U."/>
            <person name="Schleicher M."/>
            <person name="Eichinger L."/>
            <person name="Platzer M."/>
            <person name="Noegel A.A."/>
            <person name="Schaap P."/>
            <person name="Gloeckner G."/>
        </authorList>
    </citation>
    <scope>NUCLEOTIDE SEQUENCE [LARGE SCALE GENOMIC DNA]</scope>
    <source>
        <strain evidence="2">SH3</strain>
    </source>
</reference>